<keyword evidence="3 6" id="KW-0812">Transmembrane</keyword>
<dbReference type="GO" id="GO:0017004">
    <property type="term" value="P:cytochrome complex assembly"/>
    <property type="evidence" value="ECO:0007669"/>
    <property type="project" value="InterPro"/>
</dbReference>
<keyword evidence="4 6" id="KW-1133">Transmembrane helix</keyword>
<comment type="subcellular location">
    <subcellularLocation>
        <location evidence="1">Membrane</location>
        <topology evidence="1">Multi-pass membrane protein</topology>
    </subcellularLocation>
</comment>
<evidence type="ECO:0000256" key="5">
    <source>
        <dbReference type="ARBA" id="ARBA00023136"/>
    </source>
</evidence>
<evidence type="ECO:0000259" key="7">
    <source>
        <dbReference type="Pfam" id="PF02683"/>
    </source>
</evidence>
<dbReference type="PANTHER" id="PTHR31272:SF4">
    <property type="entry name" value="CYTOCHROME C-TYPE BIOGENESIS PROTEIN HI_1454-RELATED"/>
    <property type="match status" value="1"/>
</dbReference>
<feature type="transmembrane region" description="Helical" evidence="6">
    <location>
        <begin position="20"/>
        <end position="44"/>
    </location>
</feature>
<feature type="transmembrane region" description="Helical" evidence="6">
    <location>
        <begin position="125"/>
        <end position="149"/>
    </location>
</feature>
<dbReference type="AlphaFoldDB" id="A0A6J6ASZ7"/>
<organism evidence="8">
    <name type="scientific">freshwater metagenome</name>
    <dbReference type="NCBI Taxonomy" id="449393"/>
    <lineage>
        <taxon>unclassified sequences</taxon>
        <taxon>metagenomes</taxon>
        <taxon>ecological metagenomes</taxon>
    </lineage>
</organism>
<protein>
    <submittedName>
        <fullName evidence="8">Unannotated protein</fullName>
    </submittedName>
</protein>
<evidence type="ECO:0000256" key="1">
    <source>
        <dbReference type="ARBA" id="ARBA00004141"/>
    </source>
</evidence>
<dbReference type="GO" id="GO:0016020">
    <property type="term" value="C:membrane"/>
    <property type="evidence" value="ECO:0007669"/>
    <property type="project" value="UniProtKB-SubCell"/>
</dbReference>
<sequence length="241" mass="25331">MTNFFVEQIMSGFMLAAFPLAVIAGLISFLSPCVLPLVPGYLAFAAGFSRSRGKVFLGSVLFVLGFSALFISYGALFGQLGSEVAAREEVITRVLGVFTIAMGVIFLGAFPMMPTVKPKISTSGGLVGAPILGFLFGVGWTPCIGPALASVQALAFQESSAVRGAILSFGYCIGLGLPFIATGIYFDKSEPLRKFLVKRGRLISQCGGALLILIGLLQVAGLWGDVMISLRSLISDFSPVI</sequence>
<feature type="transmembrane region" description="Helical" evidence="6">
    <location>
        <begin position="161"/>
        <end position="181"/>
    </location>
</feature>
<evidence type="ECO:0000256" key="2">
    <source>
        <dbReference type="ARBA" id="ARBA00006143"/>
    </source>
</evidence>
<accession>A0A6J6ASZ7</accession>
<name>A0A6J6ASZ7_9ZZZZ</name>
<evidence type="ECO:0000313" key="8">
    <source>
        <dbReference type="EMBL" id="CAB4529457.1"/>
    </source>
</evidence>
<dbReference type="PANTHER" id="PTHR31272">
    <property type="entry name" value="CYTOCHROME C-TYPE BIOGENESIS PROTEIN HI_1454-RELATED"/>
    <property type="match status" value="1"/>
</dbReference>
<feature type="transmembrane region" description="Helical" evidence="6">
    <location>
        <begin position="202"/>
        <end position="223"/>
    </location>
</feature>
<evidence type="ECO:0000256" key="4">
    <source>
        <dbReference type="ARBA" id="ARBA00022989"/>
    </source>
</evidence>
<gene>
    <name evidence="8" type="ORF">UFOPK1399_00024</name>
</gene>
<comment type="similarity">
    <text evidence="2">Belongs to the DsbD family.</text>
</comment>
<feature type="transmembrane region" description="Helical" evidence="6">
    <location>
        <begin position="90"/>
        <end position="113"/>
    </location>
</feature>
<feature type="domain" description="Cytochrome C biogenesis protein transmembrane" evidence="7">
    <location>
        <begin position="18"/>
        <end position="188"/>
    </location>
</feature>
<dbReference type="InterPro" id="IPR051790">
    <property type="entry name" value="Cytochrome_c-biogenesis_DsbD"/>
</dbReference>
<feature type="transmembrane region" description="Helical" evidence="6">
    <location>
        <begin position="56"/>
        <end position="78"/>
    </location>
</feature>
<proteinExistence type="inferred from homology"/>
<dbReference type="Pfam" id="PF02683">
    <property type="entry name" value="DsbD_TM"/>
    <property type="match status" value="1"/>
</dbReference>
<evidence type="ECO:0000256" key="3">
    <source>
        <dbReference type="ARBA" id="ARBA00022692"/>
    </source>
</evidence>
<evidence type="ECO:0000256" key="6">
    <source>
        <dbReference type="SAM" id="Phobius"/>
    </source>
</evidence>
<keyword evidence="5 6" id="KW-0472">Membrane</keyword>
<dbReference type="EMBL" id="CAEZSD010000002">
    <property type="protein sequence ID" value="CAB4529457.1"/>
    <property type="molecule type" value="Genomic_DNA"/>
</dbReference>
<reference evidence="8" key="1">
    <citation type="submission" date="2020-05" db="EMBL/GenBank/DDBJ databases">
        <authorList>
            <person name="Chiriac C."/>
            <person name="Salcher M."/>
            <person name="Ghai R."/>
            <person name="Kavagutti S V."/>
        </authorList>
    </citation>
    <scope>NUCLEOTIDE SEQUENCE</scope>
</reference>
<dbReference type="InterPro" id="IPR003834">
    <property type="entry name" value="Cyt_c_assmbl_TM_dom"/>
</dbReference>